<name>A0A7D8UJR2_9HELO</name>
<dbReference type="Proteomes" id="UP000481288">
    <property type="component" value="Unassembled WGS sequence"/>
</dbReference>
<gene>
    <name evidence="1" type="ORF">LCER1_G009276</name>
</gene>
<dbReference type="AlphaFoldDB" id="A0A7D8UJR2"/>
<keyword evidence="2" id="KW-1185">Reference proteome</keyword>
<organism evidence="1 2">
    <name type="scientific">Lachnellula cervina</name>
    <dbReference type="NCBI Taxonomy" id="1316786"/>
    <lineage>
        <taxon>Eukaryota</taxon>
        <taxon>Fungi</taxon>
        <taxon>Dikarya</taxon>
        <taxon>Ascomycota</taxon>
        <taxon>Pezizomycotina</taxon>
        <taxon>Leotiomycetes</taxon>
        <taxon>Helotiales</taxon>
        <taxon>Lachnaceae</taxon>
        <taxon>Lachnellula</taxon>
    </lineage>
</organism>
<protein>
    <submittedName>
        <fullName evidence="1">Uncharacterized protein</fullName>
    </submittedName>
</protein>
<evidence type="ECO:0000313" key="2">
    <source>
        <dbReference type="Proteomes" id="UP000481288"/>
    </source>
</evidence>
<reference evidence="1 2" key="1">
    <citation type="submission" date="2018-05" db="EMBL/GenBank/DDBJ databases">
        <title>Whole genome sequencing for identification of molecular markers to develop diagnostic detection tools for the regulated plant pathogen Lachnellula willkommii.</title>
        <authorList>
            <person name="Giroux E."/>
            <person name="Bilodeau G."/>
        </authorList>
    </citation>
    <scope>NUCLEOTIDE SEQUENCE [LARGE SCALE GENOMIC DNA]</scope>
    <source>
        <strain evidence="1 2">CBS 625.97</strain>
    </source>
</reference>
<accession>A0A7D8UJR2</accession>
<feature type="non-terminal residue" evidence="1">
    <location>
        <position position="112"/>
    </location>
</feature>
<dbReference type="OrthoDB" id="3563773at2759"/>
<proteinExistence type="predicted"/>
<evidence type="ECO:0000313" key="1">
    <source>
        <dbReference type="EMBL" id="TVY31247.1"/>
    </source>
</evidence>
<sequence length="112" mass="13018">MIIFGLQRIIKIRMFLRKICKIIISLKYSQENRRLLKIQINALKIKDSRMPQLKVAKLCKYYPKATAISNSNKAIFLALILDPRIRKDGLENIGFSSRVVTDIKTHLKADFN</sequence>
<dbReference type="EMBL" id="QGMG01004642">
    <property type="protein sequence ID" value="TVY31247.1"/>
    <property type="molecule type" value="Genomic_DNA"/>
</dbReference>
<comment type="caution">
    <text evidence="1">The sequence shown here is derived from an EMBL/GenBank/DDBJ whole genome shotgun (WGS) entry which is preliminary data.</text>
</comment>